<dbReference type="PROSITE" id="PS00086">
    <property type="entry name" value="CYTOCHROME_P450"/>
    <property type="match status" value="1"/>
</dbReference>
<evidence type="ECO:0000313" key="7">
    <source>
        <dbReference type="Proteomes" id="UP000054558"/>
    </source>
</evidence>
<reference evidence="6 7" key="1">
    <citation type="journal article" date="2014" name="Nat. Commun.">
        <title>Klebsormidium flaccidum genome reveals primary factors for plant terrestrial adaptation.</title>
        <authorList>
            <person name="Hori K."/>
            <person name="Maruyama F."/>
            <person name="Fujisawa T."/>
            <person name="Togashi T."/>
            <person name="Yamamoto N."/>
            <person name="Seo M."/>
            <person name="Sato S."/>
            <person name="Yamada T."/>
            <person name="Mori H."/>
            <person name="Tajima N."/>
            <person name="Moriyama T."/>
            <person name="Ikeuchi M."/>
            <person name="Watanabe M."/>
            <person name="Wada H."/>
            <person name="Kobayashi K."/>
            <person name="Saito M."/>
            <person name="Masuda T."/>
            <person name="Sasaki-Sekimoto Y."/>
            <person name="Mashiguchi K."/>
            <person name="Awai K."/>
            <person name="Shimojima M."/>
            <person name="Masuda S."/>
            <person name="Iwai M."/>
            <person name="Nobusawa T."/>
            <person name="Narise T."/>
            <person name="Kondo S."/>
            <person name="Saito H."/>
            <person name="Sato R."/>
            <person name="Murakawa M."/>
            <person name="Ihara Y."/>
            <person name="Oshima-Yamada Y."/>
            <person name="Ohtaka K."/>
            <person name="Satoh M."/>
            <person name="Sonobe K."/>
            <person name="Ishii M."/>
            <person name="Ohtani R."/>
            <person name="Kanamori-Sato M."/>
            <person name="Honoki R."/>
            <person name="Miyazaki D."/>
            <person name="Mochizuki H."/>
            <person name="Umetsu J."/>
            <person name="Higashi K."/>
            <person name="Shibata D."/>
            <person name="Kamiya Y."/>
            <person name="Sato N."/>
            <person name="Nakamura Y."/>
            <person name="Tabata S."/>
            <person name="Ida S."/>
            <person name="Kurokawa K."/>
            <person name="Ohta H."/>
        </authorList>
    </citation>
    <scope>NUCLEOTIDE SEQUENCE [LARGE SCALE GENOMIC DNA]</scope>
    <source>
        <strain evidence="6 7">NIES-2285</strain>
    </source>
</reference>
<dbReference type="Pfam" id="PF00067">
    <property type="entry name" value="p450"/>
    <property type="match status" value="1"/>
</dbReference>
<dbReference type="OMA" id="YGHCKLI"/>
<evidence type="ECO:0000313" key="6">
    <source>
        <dbReference type="EMBL" id="GAQ79994.1"/>
    </source>
</evidence>
<name>A0A1Y1HMZ0_KLENI</name>
<comment type="similarity">
    <text evidence="2 4">Belongs to the cytochrome P450 family.</text>
</comment>
<dbReference type="PANTHER" id="PTHR24305:SF166">
    <property type="entry name" value="CYTOCHROME P450 12A4, MITOCHONDRIAL-RELATED"/>
    <property type="match status" value="1"/>
</dbReference>
<dbReference type="InterPro" id="IPR050121">
    <property type="entry name" value="Cytochrome_P450_monoxygenase"/>
</dbReference>
<feature type="transmembrane region" description="Helical" evidence="5">
    <location>
        <begin position="60"/>
        <end position="82"/>
    </location>
</feature>
<dbReference type="PANTHER" id="PTHR24305">
    <property type="entry name" value="CYTOCHROME P450"/>
    <property type="match status" value="1"/>
</dbReference>
<accession>A0A1Y1HMZ0</accession>
<dbReference type="EMBL" id="DF236992">
    <property type="protein sequence ID" value="GAQ79994.1"/>
    <property type="molecule type" value="Genomic_DNA"/>
</dbReference>
<organism evidence="6 7">
    <name type="scientific">Klebsormidium nitens</name>
    <name type="common">Green alga</name>
    <name type="synonym">Ulothrix nitens</name>
    <dbReference type="NCBI Taxonomy" id="105231"/>
    <lineage>
        <taxon>Eukaryota</taxon>
        <taxon>Viridiplantae</taxon>
        <taxon>Streptophyta</taxon>
        <taxon>Klebsormidiophyceae</taxon>
        <taxon>Klebsormidiales</taxon>
        <taxon>Klebsormidiaceae</taxon>
        <taxon>Klebsormidium</taxon>
    </lineage>
</organism>
<dbReference type="InterPro" id="IPR001128">
    <property type="entry name" value="Cyt_P450"/>
</dbReference>
<dbReference type="STRING" id="105231.A0A1Y1HMZ0"/>
<dbReference type="GO" id="GO:0004497">
    <property type="term" value="F:monooxygenase activity"/>
    <property type="evidence" value="ECO:0007669"/>
    <property type="project" value="UniProtKB-KW"/>
</dbReference>
<dbReference type="AlphaFoldDB" id="A0A1Y1HMZ0"/>
<dbReference type="InterPro" id="IPR017972">
    <property type="entry name" value="Cyt_P450_CS"/>
</dbReference>
<evidence type="ECO:0000256" key="1">
    <source>
        <dbReference type="ARBA" id="ARBA00001971"/>
    </source>
</evidence>
<gene>
    <name evidence="6" type="ORF">KFL_000430360</name>
</gene>
<dbReference type="InterPro" id="IPR036396">
    <property type="entry name" value="Cyt_P450_sf"/>
</dbReference>
<keyword evidence="3 4" id="KW-0408">Iron</keyword>
<dbReference type="Proteomes" id="UP000054558">
    <property type="component" value="Unassembled WGS sequence"/>
</dbReference>
<keyword evidence="4" id="KW-0560">Oxidoreductase</keyword>
<protein>
    <submittedName>
        <fullName evidence="6">Cytochrome P450 superfamily protein</fullName>
    </submittedName>
</protein>
<dbReference type="PRINTS" id="PR00385">
    <property type="entry name" value="P450"/>
</dbReference>
<dbReference type="Gene3D" id="1.10.630.10">
    <property type="entry name" value="Cytochrome P450"/>
    <property type="match status" value="1"/>
</dbReference>
<keyword evidence="3 4" id="KW-0479">Metal-binding</keyword>
<keyword evidence="4" id="KW-0503">Monooxygenase</keyword>
<dbReference type="SUPFAM" id="SSF48264">
    <property type="entry name" value="Cytochrome P450"/>
    <property type="match status" value="1"/>
</dbReference>
<evidence type="ECO:0000256" key="2">
    <source>
        <dbReference type="ARBA" id="ARBA00010617"/>
    </source>
</evidence>
<keyword evidence="3 4" id="KW-0349">Heme</keyword>
<keyword evidence="7" id="KW-1185">Reference proteome</keyword>
<feature type="binding site" description="axial binding residue" evidence="3">
    <location>
        <position position="534"/>
    </location>
    <ligand>
        <name>heme</name>
        <dbReference type="ChEBI" id="CHEBI:30413"/>
    </ligand>
    <ligandPart>
        <name>Fe</name>
        <dbReference type="ChEBI" id="CHEBI:18248"/>
    </ligandPart>
</feature>
<proteinExistence type="inferred from homology"/>
<dbReference type="GO" id="GO:0016705">
    <property type="term" value="F:oxidoreductase activity, acting on paired donors, with incorporation or reduction of molecular oxygen"/>
    <property type="evidence" value="ECO:0007669"/>
    <property type="project" value="InterPro"/>
</dbReference>
<dbReference type="CDD" id="cd00302">
    <property type="entry name" value="cytochrome_P450"/>
    <property type="match status" value="1"/>
</dbReference>
<keyword evidence="5" id="KW-0812">Transmembrane</keyword>
<sequence length="589" mass="64383">MIASSRRDLRFAATGQILRRARCVVFHHLKVHHISMEPLDEPFRFSDVVDYFYSTELPQALTISATLLLLLVILPTIVGTILNRIENHKLGERIPGPDSRGRWGRKSHKKAFMAGGGSVGDPTPFLSALHHEYGLLARFWIGKHLWVSVANPVYATAILETVPGSSAAVDTSLKSVLNSEAMQLKQADDGKHLRLVLRKLFSGEVGASNPYPIVAEAADEGVRPVTDSWHAAVEGGKEVDALADSLLLSSGTLLRSLFGSKLTANEAKNYAKHLLRAAAGADRWRRWSLPLRLLFPSYWLWKASIFRLSEISWNLIAAVERAETEKRAEATVGQAAQKPPYSGGRALDFIGNVAHARTASGFPIIGSKRAMGDQVTALVFGGLAPVASLLAWALYELARHPEAQTKAAWDVEAACEDGASTEDAVWNADYLAAVLWETLRLHPPQPNIYRKLESPLKIGDIVIPAKTTVVIPVGAMQRDPQVWGPDASSFVPERFVRQAPARSSDETEVVATKDVRPVGKERLVLAFGQGLRACPGRNIALFEARTILSHLLENFEVELSPGQGAPQSKVQGFVSLPLPNPKLLVKPRE</sequence>
<dbReference type="InterPro" id="IPR002401">
    <property type="entry name" value="Cyt_P450_E_grp-I"/>
</dbReference>
<evidence type="ECO:0000256" key="3">
    <source>
        <dbReference type="PIRSR" id="PIRSR602401-1"/>
    </source>
</evidence>
<evidence type="ECO:0000256" key="4">
    <source>
        <dbReference type="RuleBase" id="RU000461"/>
    </source>
</evidence>
<dbReference type="GO" id="GO:0020037">
    <property type="term" value="F:heme binding"/>
    <property type="evidence" value="ECO:0007669"/>
    <property type="project" value="InterPro"/>
</dbReference>
<evidence type="ECO:0000256" key="5">
    <source>
        <dbReference type="SAM" id="Phobius"/>
    </source>
</evidence>
<dbReference type="PRINTS" id="PR00463">
    <property type="entry name" value="EP450I"/>
</dbReference>
<dbReference type="GO" id="GO:0005506">
    <property type="term" value="F:iron ion binding"/>
    <property type="evidence" value="ECO:0007669"/>
    <property type="project" value="InterPro"/>
</dbReference>
<keyword evidence="5" id="KW-0472">Membrane</keyword>
<keyword evidence="5" id="KW-1133">Transmembrane helix</keyword>
<dbReference type="OrthoDB" id="1470350at2759"/>
<comment type="cofactor">
    <cofactor evidence="1 3">
        <name>heme</name>
        <dbReference type="ChEBI" id="CHEBI:30413"/>
    </cofactor>
</comment>